<protein>
    <submittedName>
        <fullName evidence="4">CHRD domain-containing protein</fullName>
    </submittedName>
</protein>
<dbReference type="PROSITE" id="PS50933">
    <property type="entry name" value="CHRD"/>
    <property type="match status" value="1"/>
</dbReference>
<evidence type="ECO:0000313" key="4">
    <source>
        <dbReference type="EMBL" id="WOO43724.1"/>
    </source>
</evidence>
<evidence type="ECO:0000259" key="3">
    <source>
        <dbReference type="PROSITE" id="PS50933"/>
    </source>
</evidence>
<reference evidence="4 5" key="1">
    <citation type="submission" date="2023-10" db="EMBL/GenBank/DDBJ databases">
        <title>Rubellicoccus peritrichatus gen. nov., sp. nov., isolated from an algae of coral reef tank.</title>
        <authorList>
            <person name="Luo J."/>
        </authorList>
    </citation>
    <scope>NUCLEOTIDE SEQUENCE [LARGE SCALE GENOMIC DNA]</scope>
    <source>
        <strain evidence="4 5">CR14</strain>
    </source>
</reference>
<feature type="domain" description="CHRD" evidence="3">
    <location>
        <begin position="20"/>
        <end position="193"/>
    </location>
</feature>
<keyword evidence="1" id="KW-1133">Transmembrane helix</keyword>
<keyword evidence="1" id="KW-0812">Transmembrane</keyword>
<feature type="signal peptide" evidence="2">
    <location>
        <begin position="1"/>
        <end position="19"/>
    </location>
</feature>
<dbReference type="RefSeq" id="WP_317836322.1">
    <property type="nucleotide sequence ID" value="NZ_CP136920.1"/>
</dbReference>
<feature type="transmembrane region" description="Helical" evidence="1">
    <location>
        <begin position="195"/>
        <end position="212"/>
    </location>
</feature>
<gene>
    <name evidence="4" type="ORF">RZN69_11550</name>
</gene>
<accession>A0AAQ3LCZ2</accession>
<dbReference type="InterPro" id="IPR010895">
    <property type="entry name" value="CHRD"/>
</dbReference>
<proteinExistence type="predicted"/>
<sequence length="219" mass="22927">MKFICCLTFFGASLLSTSAAVFSYQAILTPEAVVPGSPTDDPAGISTASGLAQLTLTTGGVGGPTLSYSLTLTGLDVSETIPRPTLTGPDDLVRAVHIHFGAVGVNDVHGLNVYGFPREDDADLVVNSSTSTVSGLWDDSDANFGSDGIRGAGDSVALSDALTALQAGELYFQVHTFGFRQGEIRGQITQVPEPAQLALVVGCIFFVVVVYARRSKHRF</sequence>
<keyword evidence="2" id="KW-0732">Signal</keyword>
<dbReference type="Pfam" id="PF07452">
    <property type="entry name" value="CHRD"/>
    <property type="match status" value="1"/>
</dbReference>
<evidence type="ECO:0000256" key="1">
    <source>
        <dbReference type="SAM" id="Phobius"/>
    </source>
</evidence>
<evidence type="ECO:0000256" key="2">
    <source>
        <dbReference type="SAM" id="SignalP"/>
    </source>
</evidence>
<feature type="chain" id="PRO_5042851451" evidence="2">
    <location>
        <begin position="20"/>
        <end position="219"/>
    </location>
</feature>
<name>A0AAQ3LCZ2_9BACT</name>
<dbReference type="Proteomes" id="UP001304300">
    <property type="component" value="Chromosome"/>
</dbReference>
<dbReference type="KEGG" id="puo:RZN69_11550"/>
<organism evidence="4 5">
    <name type="scientific">Rubellicoccus peritrichatus</name>
    <dbReference type="NCBI Taxonomy" id="3080537"/>
    <lineage>
        <taxon>Bacteria</taxon>
        <taxon>Pseudomonadati</taxon>
        <taxon>Verrucomicrobiota</taxon>
        <taxon>Opitutia</taxon>
        <taxon>Puniceicoccales</taxon>
        <taxon>Cerasicoccaceae</taxon>
        <taxon>Rubellicoccus</taxon>
    </lineage>
</organism>
<dbReference type="AlphaFoldDB" id="A0AAQ3LCZ2"/>
<evidence type="ECO:0000313" key="5">
    <source>
        <dbReference type="Proteomes" id="UP001304300"/>
    </source>
</evidence>
<dbReference type="EMBL" id="CP136920">
    <property type="protein sequence ID" value="WOO43724.1"/>
    <property type="molecule type" value="Genomic_DNA"/>
</dbReference>
<dbReference type="SMART" id="SM00754">
    <property type="entry name" value="CHRD"/>
    <property type="match status" value="1"/>
</dbReference>
<keyword evidence="5" id="KW-1185">Reference proteome</keyword>
<keyword evidence="1" id="KW-0472">Membrane</keyword>